<dbReference type="Gene3D" id="3.30.70.60">
    <property type="match status" value="1"/>
</dbReference>
<gene>
    <name evidence="3" type="ORF">Bccel_1068</name>
</gene>
<evidence type="ECO:0000313" key="3">
    <source>
        <dbReference type="EMBL" id="KNY25808.1"/>
    </source>
</evidence>
<sequence length="206" mass="23704" precursor="true">MKLKNKELAALVSVIVVGISIIFYIFVYSAQQKVIEQLKAEYETNNKKLEKLKAAEKKVPEFIKKLGEVNLRLNSINRKLTNKKDVPGILVQLYEAINENALKSGKVNFGGIIEKETYNYFNINFAITGKSGDVENFLEDVENLNSEISIERISFQPLENKEFDVVLNLKVYLSKEEIAGVKKTEYDFMDENFGSDKDWMDIFRKN</sequence>
<evidence type="ECO:0000313" key="4">
    <source>
        <dbReference type="Proteomes" id="UP000036923"/>
    </source>
</evidence>
<dbReference type="InterPro" id="IPR007445">
    <property type="entry name" value="PilO"/>
</dbReference>
<dbReference type="GO" id="GO:0043107">
    <property type="term" value="P:type IV pilus-dependent motility"/>
    <property type="evidence" value="ECO:0007669"/>
    <property type="project" value="InterPro"/>
</dbReference>
<protein>
    <submittedName>
        <fullName evidence="3">Pilus assembly protein PilO</fullName>
    </submittedName>
</protein>
<name>A0A0L6JJE7_9FIRM</name>
<dbReference type="Proteomes" id="UP000036923">
    <property type="component" value="Unassembled WGS sequence"/>
</dbReference>
<accession>A0A0L6JJE7</accession>
<evidence type="ECO:0000256" key="1">
    <source>
        <dbReference type="SAM" id="Coils"/>
    </source>
</evidence>
<dbReference type="PANTHER" id="PTHR39555:SF1">
    <property type="entry name" value="TYPE IV PILUS INNER MEMBRANE COMPONENT PILO"/>
    <property type="match status" value="1"/>
</dbReference>
<reference evidence="4" key="1">
    <citation type="submission" date="2015-07" db="EMBL/GenBank/DDBJ databases">
        <title>Near-Complete Genome Sequence of the Cellulolytic Bacterium Bacteroides (Pseudobacteroides) cellulosolvens ATCC 35603.</title>
        <authorList>
            <person name="Dassa B."/>
            <person name="Utturkar S.M."/>
            <person name="Klingeman D.M."/>
            <person name="Hurt R.A."/>
            <person name="Keller M."/>
            <person name="Xu J."/>
            <person name="Reddy Y.H.K."/>
            <person name="Borovok I."/>
            <person name="Grinberg I.R."/>
            <person name="Lamed R."/>
            <person name="Zhivin O."/>
            <person name="Bayer E.A."/>
            <person name="Brown S.D."/>
        </authorList>
    </citation>
    <scope>NUCLEOTIDE SEQUENCE [LARGE SCALE GENOMIC DNA]</scope>
    <source>
        <strain evidence="4">DSM 2933</strain>
    </source>
</reference>
<dbReference type="PANTHER" id="PTHR39555">
    <property type="entry name" value="FIMBRIAL ASSEMBLY PROTEIN PILO-LIKE PROTEIN-RELATED"/>
    <property type="match status" value="1"/>
</dbReference>
<keyword evidence="2" id="KW-0812">Transmembrane</keyword>
<keyword evidence="4" id="KW-1185">Reference proteome</keyword>
<dbReference type="STRING" id="398512.Bccel_1068"/>
<feature type="coiled-coil region" evidence="1">
    <location>
        <begin position="28"/>
        <end position="59"/>
    </location>
</feature>
<evidence type="ECO:0000256" key="2">
    <source>
        <dbReference type="SAM" id="Phobius"/>
    </source>
</evidence>
<keyword evidence="1" id="KW-0175">Coiled coil</keyword>
<dbReference type="AlphaFoldDB" id="A0A0L6JJE7"/>
<dbReference type="InterPro" id="IPR014717">
    <property type="entry name" value="Transl_elong_EF1B/ribsomal_bS6"/>
</dbReference>
<organism evidence="3 4">
    <name type="scientific">Pseudobacteroides cellulosolvens ATCC 35603 = DSM 2933</name>
    <dbReference type="NCBI Taxonomy" id="398512"/>
    <lineage>
        <taxon>Bacteria</taxon>
        <taxon>Bacillati</taxon>
        <taxon>Bacillota</taxon>
        <taxon>Clostridia</taxon>
        <taxon>Eubacteriales</taxon>
        <taxon>Oscillospiraceae</taxon>
        <taxon>Pseudobacteroides</taxon>
    </lineage>
</organism>
<proteinExistence type="predicted"/>
<keyword evidence="2" id="KW-1133">Transmembrane helix</keyword>
<dbReference type="Pfam" id="PF04350">
    <property type="entry name" value="PilO"/>
    <property type="match status" value="1"/>
</dbReference>
<feature type="transmembrane region" description="Helical" evidence="2">
    <location>
        <begin position="7"/>
        <end position="27"/>
    </location>
</feature>
<keyword evidence="2" id="KW-0472">Membrane</keyword>
<dbReference type="RefSeq" id="WP_036940473.1">
    <property type="nucleotide sequence ID" value="NZ_JQKC01000013.1"/>
</dbReference>
<dbReference type="GO" id="GO:0043683">
    <property type="term" value="P:type IV pilus assembly"/>
    <property type="evidence" value="ECO:0007669"/>
    <property type="project" value="InterPro"/>
</dbReference>
<comment type="caution">
    <text evidence="3">The sequence shown here is derived from an EMBL/GenBank/DDBJ whole genome shotgun (WGS) entry which is preliminary data.</text>
</comment>
<dbReference type="EMBL" id="LGTC01000001">
    <property type="protein sequence ID" value="KNY25808.1"/>
    <property type="molecule type" value="Genomic_DNA"/>
</dbReference>
<dbReference type="eggNOG" id="COG3167">
    <property type="taxonomic scope" value="Bacteria"/>
</dbReference>